<evidence type="ECO:0000256" key="6">
    <source>
        <dbReference type="RuleBase" id="RU003945"/>
    </source>
</evidence>
<feature type="compositionally biased region" description="Low complexity" evidence="7">
    <location>
        <begin position="130"/>
        <end position="146"/>
    </location>
</feature>
<reference evidence="10 11" key="1">
    <citation type="journal article" date="2024" name="Nat. Commun.">
        <title>Phylogenomics reveals the evolutionary origins of lichenization in chlorophyte algae.</title>
        <authorList>
            <person name="Puginier C."/>
            <person name="Libourel C."/>
            <person name="Otte J."/>
            <person name="Skaloud P."/>
            <person name="Haon M."/>
            <person name="Grisel S."/>
            <person name="Petersen M."/>
            <person name="Berrin J.G."/>
            <person name="Delaux P.M."/>
            <person name="Dal Grande F."/>
            <person name="Keller J."/>
        </authorList>
    </citation>
    <scope>NUCLEOTIDE SEQUENCE [LARGE SCALE GENOMIC DNA]</scope>
    <source>
        <strain evidence="10 11">SAG 2145</strain>
    </source>
</reference>
<evidence type="ECO:0000256" key="2">
    <source>
        <dbReference type="ARBA" id="ARBA00010583"/>
    </source>
</evidence>
<keyword evidence="5 8" id="KW-0472">Membrane</keyword>
<dbReference type="CDD" id="cd20069">
    <property type="entry name" value="5TM_Oxa1-like"/>
    <property type="match status" value="1"/>
</dbReference>
<dbReference type="GO" id="GO:0032979">
    <property type="term" value="P:protein insertion into mitochondrial inner membrane from matrix"/>
    <property type="evidence" value="ECO:0007669"/>
    <property type="project" value="TreeGrafter"/>
</dbReference>
<accession>A0AAW1S7L7</accession>
<gene>
    <name evidence="10" type="ORF">WJX74_006141</name>
</gene>
<evidence type="ECO:0000256" key="5">
    <source>
        <dbReference type="ARBA" id="ARBA00023136"/>
    </source>
</evidence>
<dbReference type="InterPro" id="IPR028055">
    <property type="entry name" value="YidC/Oxa/ALB_C"/>
</dbReference>
<feature type="transmembrane region" description="Helical" evidence="8">
    <location>
        <begin position="317"/>
        <end position="337"/>
    </location>
</feature>
<feature type="transmembrane region" description="Helical" evidence="8">
    <location>
        <begin position="279"/>
        <end position="297"/>
    </location>
</feature>
<feature type="region of interest" description="Disordered" evidence="7">
    <location>
        <begin position="47"/>
        <end position="146"/>
    </location>
</feature>
<dbReference type="EMBL" id="JALJOS010000003">
    <property type="protein sequence ID" value="KAK9841458.1"/>
    <property type="molecule type" value="Genomic_DNA"/>
</dbReference>
<dbReference type="NCBIfam" id="TIGR03592">
    <property type="entry name" value="yidC_oxa1_cterm"/>
    <property type="match status" value="1"/>
</dbReference>
<comment type="caution">
    <text evidence="10">The sequence shown here is derived from an EMBL/GenBank/DDBJ whole genome shotgun (WGS) entry which is preliminary data.</text>
</comment>
<organism evidence="10 11">
    <name type="scientific">Apatococcus lobatus</name>
    <dbReference type="NCBI Taxonomy" id="904363"/>
    <lineage>
        <taxon>Eukaryota</taxon>
        <taxon>Viridiplantae</taxon>
        <taxon>Chlorophyta</taxon>
        <taxon>core chlorophytes</taxon>
        <taxon>Trebouxiophyceae</taxon>
        <taxon>Chlorellales</taxon>
        <taxon>Chlorellaceae</taxon>
        <taxon>Apatococcus</taxon>
    </lineage>
</organism>
<feature type="domain" description="Membrane insertase YidC/Oxa/ALB C-terminal" evidence="9">
    <location>
        <begin position="196"/>
        <end position="390"/>
    </location>
</feature>
<name>A0AAW1S7L7_9CHLO</name>
<feature type="transmembrane region" description="Helical" evidence="8">
    <location>
        <begin position="349"/>
        <end position="368"/>
    </location>
</feature>
<feature type="compositionally biased region" description="Polar residues" evidence="7">
    <location>
        <begin position="50"/>
        <end position="59"/>
    </location>
</feature>
<evidence type="ECO:0000313" key="10">
    <source>
        <dbReference type="EMBL" id="KAK9841458.1"/>
    </source>
</evidence>
<dbReference type="PANTHER" id="PTHR12428">
    <property type="entry name" value="OXA1"/>
    <property type="match status" value="1"/>
</dbReference>
<evidence type="ECO:0000256" key="7">
    <source>
        <dbReference type="SAM" id="MobiDB-lite"/>
    </source>
</evidence>
<proteinExistence type="inferred from homology"/>
<keyword evidence="4 8" id="KW-1133">Transmembrane helix</keyword>
<evidence type="ECO:0000256" key="4">
    <source>
        <dbReference type="ARBA" id="ARBA00022989"/>
    </source>
</evidence>
<comment type="subcellular location">
    <subcellularLocation>
        <location evidence="1 6">Membrane</location>
        <topology evidence="1 6">Multi-pass membrane protein</topology>
    </subcellularLocation>
</comment>
<evidence type="ECO:0000259" key="9">
    <source>
        <dbReference type="Pfam" id="PF02096"/>
    </source>
</evidence>
<dbReference type="AlphaFoldDB" id="A0AAW1S7L7"/>
<dbReference type="GO" id="GO:0032977">
    <property type="term" value="F:membrane insertase activity"/>
    <property type="evidence" value="ECO:0007669"/>
    <property type="project" value="InterPro"/>
</dbReference>
<comment type="similarity">
    <text evidence="6">Belongs to the OXA1/ALB3/YidC family.</text>
</comment>
<comment type="similarity">
    <text evidence="2">Belongs to the OXA1/ALB3/YidC (TC 2.A.9.2) family.</text>
</comment>
<feature type="compositionally biased region" description="Polar residues" evidence="7">
    <location>
        <begin position="111"/>
        <end position="129"/>
    </location>
</feature>
<dbReference type="InterPro" id="IPR001708">
    <property type="entry name" value="YidC/ALB3/OXA1/COX18"/>
</dbReference>
<sequence length="433" mass="45629">MLARRGFGRLLQAYKAAVEPCFAQHASPATVSSDLKAGLHCLASGPVDPATSNSSGQQSSRDRWSGQFHSSPWGVPHQARLASTTPGAASDAEVLEGSEPASDVQPPAGSDSFSPEATASVSAPASSGFSPEATASVSAPTSSTVADSSLEASSVLDAVGMAESDALAAALEGVWPLNAGMQSVLLGLHSVTGLPWWGTIALVTVGTRLVTAPLTLMQIRNTYRMTQARPEMEKIAAYMKSEGATNPAASSAAQERMAQVWAKYDCNPMKSLVGTLGQASVFMTFFFALKALAAAKVPSMVIGGTLWFTDLTSPDPYYGLPILTGAFMLAMVQLNAAEGMQGQSPAMVRNFKIGMSVLAVAIIPFSYLLPKSVFIYWITSNAMVALQNTALRIPAVKQYFKIPELKRADTQASFNAAASVVKTYRDRPPTRHI</sequence>
<evidence type="ECO:0000313" key="11">
    <source>
        <dbReference type="Proteomes" id="UP001438707"/>
    </source>
</evidence>
<dbReference type="Pfam" id="PF02096">
    <property type="entry name" value="60KD_IMP"/>
    <property type="match status" value="1"/>
</dbReference>
<evidence type="ECO:0000256" key="3">
    <source>
        <dbReference type="ARBA" id="ARBA00022692"/>
    </source>
</evidence>
<dbReference type="GO" id="GO:0005743">
    <property type="term" value="C:mitochondrial inner membrane"/>
    <property type="evidence" value="ECO:0007669"/>
    <property type="project" value="TreeGrafter"/>
</dbReference>
<dbReference type="Proteomes" id="UP001438707">
    <property type="component" value="Unassembled WGS sequence"/>
</dbReference>
<protein>
    <recommendedName>
        <fullName evidence="9">Membrane insertase YidC/Oxa/ALB C-terminal domain-containing protein</fullName>
    </recommendedName>
</protein>
<evidence type="ECO:0000256" key="8">
    <source>
        <dbReference type="SAM" id="Phobius"/>
    </source>
</evidence>
<evidence type="ECO:0000256" key="1">
    <source>
        <dbReference type="ARBA" id="ARBA00004141"/>
    </source>
</evidence>
<keyword evidence="3 6" id="KW-0812">Transmembrane</keyword>
<dbReference type="PANTHER" id="PTHR12428:SF34">
    <property type="entry name" value="MITOCHONDRIAL INNER MEMBRANE PROTEIN OXA1-LIKE"/>
    <property type="match status" value="1"/>
</dbReference>
<keyword evidence="11" id="KW-1185">Reference proteome</keyword>